<evidence type="ECO:0000256" key="1">
    <source>
        <dbReference type="SAM" id="MobiDB-lite"/>
    </source>
</evidence>
<accession>A0AAE0HWB1</accession>
<reference evidence="2" key="1">
    <citation type="journal article" date="2023" name="Mol. Phylogenet. Evol.">
        <title>Genome-scale phylogeny and comparative genomics of the fungal order Sordariales.</title>
        <authorList>
            <person name="Hensen N."/>
            <person name="Bonometti L."/>
            <person name="Westerberg I."/>
            <person name="Brannstrom I.O."/>
            <person name="Guillou S."/>
            <person name="Cros-Aarteil S."/>
            <person name="Calhoun S."/>
            <person name="Haridas S."/>
            <person name="Kuo A."/>
            <person name="Mondo S."/>
            <person name="Pangilinan J."/>
            <person name="Riley R."/>
            <person name="LaButti K."/>
            <person name="Andreopoulos B."/>
            <person name="Lipzen A."/>
            <person name="Chen C."/>
            <person name="Yan M."/>
            <person name="Daum C."/>
            <person name="Ng V."/>
            <person name="Clum A."/>
            <person name="Steindorff A."/>
            <person name="Ohm R.A."/>
            <person name="Martin F."/>
            <person name="Silar P."/>
            <person name="Natvig D.O."/>
            <person name="Lalanne C."/>
            <person name="Gautier V."/>
            <person name="Ament-Velasquez S.L."/>
            <person name="Kruys A."/>
            <person name="Hutchinson M.I."/>
            <person name="Powell A.J."/>
            <person name="Barry K."/>
            <person name="Miller A.N."/>
            <person name="Grigoriev I.V."/>
            <person name="Debuchy R."/>
            <person name="Gladieux P."/>
            <person name="Hiltunen Thoren M."/>
            <person name="Johannesson H."/>
        </authorList>
    </citation>
    <scope>NUCLEOTIDE SEQUENCE</scope>
    <source>
        <strain evidence="2">CBS 118394</strain>
    </source>
</reference>
<organism evidence="2 3">
    <name type="scientific">Apodospora peruviana</name>
    <dbReference type="NCBI Taxonomy" id="516989"/>
    <lineage>
        <taxon>Eukaryota</taxon>
        <taxon>Fungi</taxon>
        <taxon>Dikarya</taxon>
        <taxon>Ascomycota</taxon>
        <taxon>Pezizomycotina</taxon>
        <taxon>Sordariomycetes</taxon>
        <taxon>Sordariomycetidae</taxon>
        <taxon>Sordariales</taxon>
        <taxon>Lasiosphaeriaceae</taxon>
        <taxon>Apodospora</taxon>
    </lineage>
</organism>
<gene>
    <name evidence="2" type="ORF">B0H66DRAFT_594867</name>
</gene>
<name>A0AAE0HWB1_9PEZI</name>
<feature type="compositionally biased region" description="Basic and acidic residues" evidence="1">
    <location>
        <begin position="143"/>
        <end position="152"/>
    </location>
</feature>
<proteinExistence type="predicted"/>
<reference evidence="2" key="2">
    <citation type="submission" date="2023-06" db="EMBL/GenBank/DDBJ databases">
        <authorList>
            <consortium name="Lawrence Berkeley National Laboratory"/>
            <person name="Haridas S."/>
            <person name="Hensen N."/>
            <person name="Bonometti L."/>
            <person name="Westerberg I."/>
            <person name="Brannstrom I.O."/>
            <person name="Guillou S."/>
            <person name="Cros-Aarteil S."/>
            <person name="Calhoun S."/>
            <person name="Kuo A."/>
            <person name="Mondo S."/>
            <person name="Pangilinan J."/>
            <person name="Riley R."/>
            <person name="Labutti K."/>
            <person name="Andreopoulos B."/>
            <person name="Lipzen A."/>
            <person name="Chen C."/>
            <person name="Yanf M."/>
            <person name="Daum C."/>
            <person name="Ng V."/>
            <person name="Clum A."/>
            <person name="Steindorff A."/>
            <person name="Ohm R."/>
            <person name="Martin F."/>
            <person name="Silar P."/>
            <person name="Natvig D."/>
            <person name="Lalanne C."/>
            <person name="Gautier V."/>
            <person name="Ament-Velasquez S.L."/>
            <person name="Kruys A."/>
            <person name="Hutchinson M.I."/>
            <person name="Powell A.J."/>
            <person name="Barry K."/>
            <person name="Miller A.N."/>
            <person name="Grigoriev I.V."/>
            <person name="Debuchy R."/>
            <person name="Gladieux P."/>
            <person name="Thoren M.H."/>
            <person name="Johannesson H."/>
        </authorList>
    </citation>
    <scope>NUCLEOTIDE SEQUENCE</scope>
    <source>
        <strain evidence="2">CBS 118394</strain>
    </source>
</reference>
<evidence type="ECO:0000313" key="3">
    <source>
        <dbReference type="Proteomes" id="UP001283341"/>
    </source>
</evidence>
<protein>
    <submittedName>
        <fullName evidence="2">Uncharacterized protein</fullName>
    </submittedName>
</protein>
<dbReference type="Proteomes" id="UP001283341">
    <property type="component" value="Unassembled WGS sequence"/>
</dbReference>
<dbReference type="AlphaFoldDB" id="A0AAE0HWB1"/>
<comment type="caution">
    <text evidence="2">The sequence shown here is derived from an EMBL/GenBank/DDBJ whole genome shotgun (WGS) entry which is preliminary data.</text>
</comment>
<keyword evidence="3" id="KW-1185">Reference proteome</keyword>
<dbReference type="EMBL" id="JAUEDM010000007">
    <property type="protein sequence ID" value="KAK3314068.1"/>
    <property type="molecule type" value="Genomic_DNA"/>
</dbReference>
<sequence>MLPRLDKTWGQCNPLSATLSERLLVSFFAIMSNSSDHYEASDISSEGSAQLSSWEDTTRNWGNHPGLSTPSLYPYAVTSNNSNNMEMPVCTDPELIRNETKYCSPANFTGSDYQGPPYPREICDRDLGIFPIRPPLSRTTTISDKRPREESRQRRRHPLLGVCSEYRPGYDLHTVDNTNATDALSTSYRFCGSNHTSSTKVK</sequence>
<evidence type="ECO:0000313" key="2">
    <source>
        <dbReference type="EMBL" id="KAK3314068.1"/>
    </source>
</evidence>
<feature type="region of interest" description="Disordered" evidence="1">
    <location>
        <begin position="134"/>
        <end position="156"/>
    </location>
</feature>